<organism evidence="1 3">
    <name type="scientific">Phenylobacterium glaciei</name>
    <dbReference type="NCBI Taxonomy" id="2803784"/>
    <lineage>
        <taxon>Bacteria</taxon>
        <taxon>Pseudomonadati</taxon>
        <taxon>Pseudomonadota</taxon>
        <taxon>Alphaproteobacteria</taxon>
        <taxon>Caulobacterales</taxon>
        <taxon>Caulobacteraceae</taxon>
        <taxon>Phenylobacterium</taxon>
    </lineage>
</organism>
<reference evidence="2" key="1">
    <citation type="submission" date="2021-01" db="EMBL/GenBank/DDBJ databases">
        <title>Genome sequence of Phenylobacterium sp. 20VBR1 isolated from a valley glaceir, Ny-Alesund, Svalbard.</title>
        <authorList>
            <person name="Thomas F.A."/>
            <person name="Krishnan K.P."/>
            <person name="Sinha R.K."/>
        </authorList>
    </citation>
    <scope>NUCLEOTIDE SEQUENCE</scope>
    <source>
        <strain evidence="2">20VBR1</strain>
    </source>
</reference>
<dbReference type="SUPFAM" id="SSF89796">
    <property type="entry name" value="CoA-transferase family III (CaiB/BaiF)"/>
    <property type="match status" value="1"/>
</dbReference>
<protein>
    <recommendedName>
        <fullName evidence="4">CoA transferase</fullName>
    </recommendedName>
</protein>
<dbReference type="EMBL" id="CP068570">
    <property type="protein sequence ID" value="QQZ49944.1"/>
    <property type="molecule type" value="Genomic_DNA"/>
</dbReference>
<evidence type="ECO:0000313" key="2">
    <source>
        <dbReference type="EMBL" id="QQZ49944.1"/>
    </source>
</evidence>
<accession>A0A941D365</accession>
<reference evidence="1" key="2">
    <citation type="submission" date="2021-04" db="EMBL/GenBank/DDBJ databases">
        <title>Draft genome assembly of strain Phenylobacterium sp. 20VBR1 using MiniION and Illumina platforms.</title>
        <authorList>
            <person name="Thomas F.A."/>
            <person name="Krishnan K.P."/>
            <person name="Sinha R.K."/>
        </authorList>
    </citation>
    <scope>NUCLEOTIDE SEQUENCE</scope>
    <source>
        <strain evidence="1">20VBR1</strain>
    </source>
</reference>
<keyword evidence="3" id="KW-1185">Reference proteome</keyword>
<dbReference type="Gene3D" id="3.40.50.10540">
    <property type="entry name" value="Crotonobetainyl-coa:carnitine coa-transferase, domain 1"/>
    <property type="match status" value="1"/>
</dbReference>
<proteinExistence type="predicted"/>
<dbReference type="Proteomes" id="UP000622580">
    <property type="component" value="Unassembled WGS sequence"/>
</dbReference>
<dbReference type="AlphaFoldDB" id="A0A941D365"/>
<evidence type="ECO:0000313" key="1">
    <source>
        <dbReference type="EMBL" id="MBR7621291.1"/>
    </source>
</evidence>
<dbReference type="InterPro" id="IPR023606">
    <property type="entry name" value="CoA-Trfase_III_dom_1_sf"/>
</dbReference>
<evidence type="ECO:0000313" key="3">
    <source>
        <dbReference type="Proteomes" id="UP000622580"/>
    </source>
</evidence>
<evidence type="ECO:0008006" key="4">
    <source>
        <dbReference type="Google" id="ProtNLM"/>
    </source>
</evidence>
<gene>
    <name evidence="1" type="ORF">JKL49_18000</name>
    <name evidence="2" type="ORF">JKL49_25145</name>
</gene>
<name>A0A941D365_9CAUL</name>
<sequence length="46" mass="4576">MTKPRASTAASILAPPPTLGQHTDEILAGLGYDSARISALKAGGAV</sequence>
<dbReference type="RefSeq" id="WP_215342349.1">
    <property type="nucleotide sequence ID" value="NZ_JAGSGD010000001.1"/>
</dbReference>
<dbReference type="EMBL" id="JAGSGD010000001">
    <property type="protein sequence ID" value="MBR7621291.1"/>
    <property type="molecule type" value="Genomic_DNA"/>
</dbReference>